<evidence type="ECO:0000313" key="3">
    <source>
        <dbReference type="EMBL" id="CAH1232279.1"/>
    </source>
</evidence>
<feature type="domain" description="Fe2OG dioxygenase" evidence="2">
    <location>
        <begin position="181"/>
        <end position="287"/>
    </location>
</feature>
<dbReference type="EMBL" id="OV696686">
    <property type="protein sequence ID" value="CAH1232279.1"/>
    <property type="molecule type" value="Genomic_DNA"/>
</dbReference>
<reference evidence="3" key="1">
    <citation type="submission" date="2022-01" db="EMBL/GenBank/DDBJ databases">
        <authorList>
            <person name="Braso-Vives M."/>
        </authorList>
    </citation>
    <scope>NUCLEOTIDE SEQUENCE</scope>
</reference>
<gene>
    <name evidence="3" type="primary">Hypp439</name>
    <name evidence="3" type="ORF">BLAG_LOCUS1480</name>
</gene>
<dbReference type="InterPro" id="IPR005123">
    <property type="entry name" value="Oxoglu/Fe-dep_dioxygenase_dom"/>
</dbReference>
<organism evidence="3 4">
    <name type="scientific">Branchiostoma lanceolatum</name>
    <name type="common">Common lancelet</name>
    <name type="synonym">Amphioxus lanceolatum</name>
    <dbReference type="NCBI Taxonomy" id="7740"/>
    <lineage>
        <taxon>Eukaryota</taxon>
        <taxon>Metazoa</taxon>
        <taxon>Chordata</taxon>
        <taxon>Cephalochordata</taxon>
        <taxon>Leptocardii</taxon>
        <taxon>Amphioxiformes</taxon>
        <taxon>Branchiostomatidae</taxon>
        <taxon>Branchiostoma</taxon>
    </lineage>
</organism>
<sequence length="322" mass="36674">MSGYIPVVDFSAYSLDNKNVNEAELQALTDELMHAFTTVGFVYLKNTGISSAKVYKTFDVADKFYLQPETVKEKYSRPLDKTAERHGWMALERENLSLIGKGRPNDLKECFNIMPPLTEGQTWPAEVPQFEPVMMDFYNSCHELARRLLEIIAKGLAIKNVDSFLDKFKWVGKQAVGKGRNGTNLRSLRYPPVPEDVKEDQIRCGEHTDFGCLSLLFQDNPGLEVVNLEGEYVPAKPIPDTCLVNIADTLQRWSADKLKSTRHRVVMPESEEERRRVRRSLAFFCHCDGDAELKCLDGSDKYQSLLAREYINERISVSYLSG</sequence>
<dbReference type="GO" id="GO:0016491">
    <property type="term" value="F:oxidoreductase activity"/>
    <property type="evidence" value="ECO:0007669"/>
    <property type="project" value="UniProtKB-KW"/>
</dbReference>
<dbReference type="InterPro" id="IPR050231">
    <property type="entry name" value="Iron_ascorbate_oxido_reductase"/>
</dbReference>
<dbReference type="Gene3D" id="2.60.120.330">
    <property type="entry name" value="B-lactam Antibiotic, Isopenicillin N Synthase, Chain"/>
    <property type="match status" value="1"/>
</dbReference>
<evidence type="ECO:0000259" key="2">
    <source>
        <dbReference type="PROSITE" id="PS51471"/>
    </source>
</evidence>
<dbReference type="AlphaFoldDB" id="A0A8J9W3Y3"/>
<evidence type="ECO:0000313" key="4">
    <source>
        <dbReference type="Proteomes" id="UP000838412"/>
    </source>
</evidence>
<comment type="similarity">
    <text evidence="1">Belongs to the iron/ascorbate-dependent oxidoreductase family.</text>
</comment>
<evidence type="ECO:0000256" key="1">
    <source>
        <dbReference type="RuleBase" id="RU003682"/>
    </source>
</evidence>
<dbReference type="PROSITE" id="PS51471">
    <property type="entry name" value="FE2OG_OXY"/>
    <property type="match status" value="1"/>
</dbReference>
<accession>A0A8J9W3Y3</accession>
<dbReference type="SUPFAM" id="SSF51197">
    <property type="entry name" value="Clavaminate synthase-like"/>
    <property type="match status" value="1"/>
</dbReference>
<name>A0A8J9W3Y3_BRALA</name>
<dbReference type="PANTHER" id="PTHR47990">
    <property type="entry name" value="2-OXOGLUTARATE (2OG) AND FE(II)-DEPENDENT OXYGENASE SUPERFAMILY PROTEIN-RELATED"/>
    <property type="match status" value="1"/>
</dbReference>
<protein>
    <submittedName>
        <fullName evidence="3">Hypp439 protein</fullName>
    </submittedName>
</protein>
<dbReference type="InterPro" id="IPR044861">
    <property type="entry name" value="IPNS-like_FE2OG_OXY"/>
</dbReference>
<proteinExistence type="inferred from homology"/>
<dbReference type="Proteomes" id="UP000838412">
    <property type="component" value="Chromosome 1"/>
</dbReference>
<keyword evidence="4" id="KW-1185">Reference proteome</keyword>
<dbReference type="Pfam" id="PF03171">
    <property type="entry name" value="2OG-FeII_Oxy"/>
    <property type="match status" value="1"/>
</dbReference>
<dbReference type="GO" id="GO:0046872">
    <property type="term" value="F:metal ion binding"/>
    <property type="evidence" value="ECO:0007669"/>
    <property type="project" value="UniProtKB-KW"/>
</dbReference>
<dbReference type="InterPro" id="IPR027443">
    <property type="entry name" value="IPNS-like_sf"/>
</dbReference>
<keyword evidence="1" id="KW-0560">Oxidoreductase</keyword>
<dbReference type="InterPro" id="IPR026992">
    <property type="entry name" value="DIOX_N"/>
</dbReference>
<keyword evidence="1" id="KW-0479">Metal-binding</keyword>
<dbReference type="FunFam" id="2.60.120.330:FF:000038">
    <property type="entry name" value="Si:dkey-10o6.2"/>
    <property type="match status" value="1"/>
</dbReference>
<dbReference type="Pfam" id="PF14226">
    <property type="entry name" value="DIOX_N"/>
    <property type="match status" value="1"/>
</dbReference>
<keyword evidence="1" id="KW-0408">Iron</keyword>
<dbReference type="OrthoDB" id="288590at2759"/>